<protein>
    <submittedName>
        <fullName evidence="2">Uncharacterized protein</fullName>
    </submittedName>
</protein>
<proteinExistence type="predicted"/>
<name>A0A6H5HA79_9HEMI</name>
<feature type="non-terminal residue" evidence="2">
    <location>
        <position position="101"/>
    </location>
</feature>
<dbReference type="EMBL" id="CADCXU010025618">
    <property type="protein sequence ID" value="CAB0012682.1"/>
    <property type="molecule type" value="Genomic_DNA"/>
</dbReference>
<reference evidence="2 3" key="1">
    <citation type="submission" date="2020-02" db="EMBL/GenBank/DDBJ databases">
        <authorList>
            <person name="Ferguson B K."/>
        </authorList>
    </citation>
    <scope>NUCLEOTIDE SEQUENCE [LARGE SCALE GENOMIC DNA]</scope>
</reference>
<sequence length="101" mass="11548">MWRQISQDAEEGEGEGEEEENDEEVVEAKEERNIGKSEQLNHTESTGDAQRLQEKTSRLGNSTALRGDGNIRVCHLGEPARAEEIVEEIRTEYAAFQLRFW</sequence>
<evidence type="ECO:0000313" key="2">
    <source>
        <dbReference type="EMBL" id="CAB0012682.1"/>
    </source>
</evidence>
<evidence type="ECO:0000313" key="3">
    <source>
        <dbReference type="Proteomes" id="UP000479000"/>
    </source>
</evidence>
<organism evidence="2 3">
    <name type="scientific">Nesidiocoris tenuis</name>
    <dbReference type="NCBI Taxonomy" id="355587"/>
    <lineage>
        <taxon>Eukaryota</taxon>
        <taxon>Metazoa</taxon>
        <taxon>Ecdysozoa</taxon>
        <taxon>Arthropoda</taxon>
        <taxon>Hexapoda</taxon>
        <taxon>Insecta</taxon>
        <taxon>Pterygota</taxon>
        <taxon>Neoptera</taxon>
        <taxon>Paraneoptera</taxon>
        <taxon>Hemiptera</taxon>
        <taxon>Heteroptera</taxon>
        <taxon>Panheteroptera</taxon>
        <taxon>Cimicomorpha</taxon>
        <taxon>Miridae</taxon>
        <taxon>Dicyphina</taxon>
        <taxon>Nesidiocoris</taxon>
    </lineage>
</organism>
<dbReference type="Proteomes" id="UP000479000">
    <property type="component" value="Unassembled WGS sequence"/>
</dbReference>
<keyword evidence="3" id="KW-1185">Reference proteome</keyword>
<accession>A0A6H5HA79</accession>
<feature type="compositionally biased region" description="Basic and acidic residues" evidence="1">
    <location>
        <begin position="26"/>
        <end position="41"/>
    </location>
</feature>
<evidence type="ECO:0000256" key="1">
    <source>
        <dbReference type="SAM" id="MobiDB-lite"/>
    </source>
</evidence>
<feature type="compositionally biased region" description="Acidic residues" evidence="1">
    <location>
        <begin position="8"/>
        <end position="25"/>
    </location>
</feature>
<feature type="region of interest" description="Disordered" evidence="1">
    <location>
        <begin position="1"/>
        <end position="69"/>
    </location>
</feature>
<dbReference type="AlphaFoldDB" id="A0A6H5HA79"/>
<gene>
    <name evidence="2" type="ORF">NTEN_LOCUS17385</name>
</gene>